<dbReference type="EC" id="1.1.5.-" evidence="6"/>
<dbReference type="PROSITE" id="PS51007">
    <property type="entry name" value="CYTC"/>
    <property type="match status" value="1"/>
</dbReference>
<dbReference type="SUPFAM" id="SSF50952">
    <property type="entry name" value="Soluble quinoprotein glucose dehydrogenase"/>
    <property type="match status" value="1"/>
</dbReference>
<dbReference type="PANTHER" id="PTHR19328">
    <property type="entry name" value="HEDGEHOG-INTERACTING PROTEIN"/>
    <property type="match status" value="1"/>
</dbReference>
<keyword evidence="1 4" id="KW-0349">Heme</keyword>
<dbReference type="GO" id="GO:0046872">
    <property type="term" value="F:metal ion binding"/>
    <property type="evidence" value="ECO:0007669"/>
    <property type="project" value="UniProtKB-KW"/>
</dbReference>
<dbReference type="KEGG" id="smam:Mal15_47850"/>
<keyword evidence="7" id="KW-1185">Reference proteome</keyword>
<evidence type="ECO:0000256" key="3">
    <source>
        <dbReference type="ARBA" id="ARBA00023004"/>
    </source>
</evidence>
<dbReference type="Gene3D" id="1.10.760.10">
    <property type="entry name" value="Cytochrome c-like domain"/>
    <property type="match status" value="1"/>
</dbReference>
<evidence type="ECO:0000259" key="5">
    <source>
        <dbReference type="PROSITE" id="PS51007"/>
    </source>
</evidence>
<dbReference type="InterPro" id="IPR009056">
    <property type="entry name" value="Cyt_c-like_dom"/>
</dbReference>
<dbReference type="InterPro" id="IPR012938">
    <property type="entry name" value="Glc/Sorbosone_DH"/>
</dbReference>
<dbReference type="GO" id="GO:0020037">
    <property type="term" value="F:heme binding"/>
    <property type="evidence" value="ECO:0007669"/>
    <property type="project" value="InterPro"/>
</dbReference>
<protein>
    <submittedName>
        <fullName evidence="6">Soluble aldose sugar dehydrogenase YliI</fullName>
        <ecNumber evidence="6">1.1.5.-</ecNumber>
    </submittedName>
</protein>
<keyword evidence="6" id="KW-0560">Oxidoreductase</keyword>
<sequence length="538" mass="58546">MQRLTLPLFCLVFAFGSTDSPADPPSGAELAGYAMTHAGDVARGKALFDDQRTTRCRTCHRVGTSGGRVGPDLSKIGGKFDRIHLIESLLEPSRQIVQGYETSVVLTTAGEVRSGVITGEDARHVTLDDSAGKQWTIARSDIESIKPSATSTMPDDLAKHLSEQQFTDLIAYLETLRTGVGNKFGSATVGPIQIPAGFQIQTLVTGLSGATAMEVLDDGRVLVCEQDGRVRVVKDGKLLTQPMLTLDVEHHWERGLIGVTVHPDFPASNWLYVCYVVDQPYTHHRVSRFRVHGDVADPASEQILIAGDDQSKFGGNVPAGHQGGALHFGPDGKLYIAIGEQTAKQPAQDMHALQGKILCLMDDGSIPPDNPFVNTTQGKYRSIWALGCRNPFTFAIDRRTGRMLINDVGGKFEEINPGVAGTNYGWPKYDHGPIDKQGYTGPIHRYPEASISGGDFAPDAVGKTFAGRYFFADFVHGWVHTIDADAGGKPETFASGLRRPVDLRFSADGSLYVLLRNAWVVDDKFQRDSGSLVQIRRR</sequence>
<dbReference type="GO" id="GO:0009055">
    <property type="term" value="F:electron transfer activity"/>
    <property type="evidence" value="ECO:0007669"/>
    <property type="project" value="InterPro"/>
</dbReference>
<evidence type="ECO:0000313" key="6">
    <source>
        <dbReference type="EMBL" id="QEG00713.1"/>
    </source>
</evidence>
<name>A0A5B9MHF8_9BACT</name>
<feature type="domain" description="Cytochrome c" evidence="5">
    <location>
        <begin position="39"/>
        <end position="177"/>
    </location>
</feature>
<dbReference type="Pfam" id="PF07995">
    <property type="entry name" value="GSDH"/>
    <property type="match status" value="1"/>
</dbReference>
<dbReference type="Proteomes" id="UP000321353">
    <property type="component" value="Chromosome"/>
</dbReference>
<dbReference type="InterPro" id="IPR036909">
    <property type="entry name" value="Cyt_c-like_dom_sf"/>
</dbReference>
<reference evidence="6 7" key="1">
    <citation type="submission" date="2019-02" db="EMBL/GenBank/DDBJ databases">
        <title>Planctomycetal bacteria perform biofilm scaping via a novel small molecule.</title>
        <authorList>
            <person name="Jeske O."/>
            <person name="Boedeker C."/>
            <person name="Wiegand S."/>
            <person name="Breitling P."/>
            <person name="Kallscheuer N."/>
            <person name="Jogler M."/>
            <person name="Rohde M."/>
            <person name="Petersen J."/>
            <person name="Medema M.H."/>
            <person name="Surup F."/>
            <person name="Jogler C."/>
        </authorList>
    </citation>
    <scope>NUCLEOTIDE SEQUENCE [LARGE SCALE GENOMIC DNA]</scope>
    <source>
        <strain evidence="6 7">Mal15</strain>
    </source>
</reference>
<evidence type="ECO:0000256" key="1">
    <source>
        <dbReference type="ARBA" id="ARBA00022617"/>
    </source>
</evidence>
<keyword evidence="3 4" id="KW-0408">Iron</keyword>
<keyword evidence="2 4" id="KW-0479">Metal-binding</keyword>
<dbReference type="EMBL" id="CP036264">
    <property type="protein sequence ID" value="QEG00713.1"/>
    <property type="molecule type" value="Genomic_DNA"/>
</dbReference>
<dbReference type="GO" id="GO:0016491">
    <property type="term" value="F:oxidoreductase activity"/>
    <property type="evidence" value="ECO:0007669"/>
    <property type="project" value="UniProtKB-KW"/>
</dbReference>
<dbReference type="Gene3D" id="2.120.10.30">
    <property type="entry name" value="TolB, C-terminal domain"/>
    <property type="match status" value="1"/>
</dbReference>
<dbReference type="InterPro" id="IPR011042">
    <property type="entry name" value="6-blade_b-propeller_TolB-like"/>
</dbReference>
<evidence type="ECO:0000256" key="4">
    <source>
        <dbReference type="PROSITE-ProRule" id="PRU00433"/>
    </source>
</evidence>
<dbReference type="SUPFAM" id="SSF46626">
    <property type="entry name" value="Cytochrome c"/>
    <property type="match status" value="1"/>
</dbReference>
<evidence type="ECO:0000313" key="7">
    <source>
        <dbReference type="Proteomes" id="UP000321353"/>
    </source>
</evidence>
<dbReference type="NCBIfam" id="TIGR02603">
    <property type="entry name" value="CxxCH_TIGR02603"/>
    <property type="match status" value="1"/>
</dbReference>
<dbReference type="InterPro" id="IPR013427">
    <property type="entry name" value="Haem-bd_dom_put"/>
</dbReference>
<gene>
    <name evidence="6" type="primary">yliI_4</name>
    <name evidence="6" type="ORF">Mal15_47850</name>
</gene>
<proteinExistence type="predicted"/>
<dbReference type="RefSeq" id="WP_147869905.1">
    <property type="nucleotide sequence ID" value="NZ_CP036264.1"/>
</dbReference>
<accession>A0A5B9MHF8</accession>
<dbReference type="PANTHER" id="PTHR19328:SF75">
    <property type="entry name" value="ALDOSE SUGAR DEHYDROGENASE YLII"/>
    <property type="match status" value="1"/>
</dbReference>
<evidence type="ECO:0000256" key="2">
    <source>
        <dbReference type="ARBA" id="ARBA00022723"/>
    </source>
</evidence>
<dbReference type="InterPro" id="IPR011041">
    <property type="entry name" value="Quinoprot_gluc/sorb_DH_b-prop"/>
</dbReference>
<organism evidence="6 7">
    <name type="scientific">Stieleria maiorica</name>
    <dbReference type="NCBI Taxonomy" id="2795974"/>
    <lineage>
        <taxon>Bacteria</taxon>
        <taxon>Pseudomonadati</taxon>
        <taxon>Planctomycetota</taxon>
        <taxon>Planctomycetia</taxon>
        <taxon>Pirellulales</taxon>
        <taxon>Pirellulaceae</taxon>
        <taxon>Stieleria</taxon>
    </lineage>
</organism>
<dbReference type="AlphaFoldDB" id="A0A5B9MHF8"/>